<feature type="domain" description="Cation/H+ exchanger transmembrane" evidence="8">
    <location>
        <begin position="18"/>
        <end position="392"/>
    </location>
</feature>
<comment type="caution">
    <text evidence="9">The sequence shown here is derived from an EMBL/GenBank/DDBJ whole genome shotgun (WGS) entry which is preliminary data.</text>
</comment>
<feature type="transmembrane region" description="Helical" evidence="7">
    <location>
        <begin position="342"/>
        <end position="362"/>
    </location>
</feature>
<comment type="subcellular location">
    <subcellularLocation>
        <location evidence="1">Membrane</location>
        <topology evidence="1">Multi-pass membrane protein</topology>
    </subcellularLocation>
</comment>
<feature type="transmembrane region" description="Helical" evidence="7">
    <location>
        <begin position="253"/>
        <end position="273"/>
    </location>
</feature>
<accession>A0ABQ6G5L3</accession>
<evidence type="ECO:0000259" key="8">
    <source>
        <dbReference type="Pfam" id="PF00999"/>
    </source>
</evidence>
<dbReference type="InterPro" id="IPR038770">
    <property type="entry name" value="Na+/solute_symporter_sf"/>
</dbReference>
<dbReference type="EMBL" id="BSRI01000002">
    <property type="protein sequence ID" value="GLV60077.1"/>
    <property type="molecule type" value="Genomic_DNA"/>
</dbReference>
<feature type="transmembrane region" description="Helical" evidence="7">
    <location>
        <begin position="285"/>
        <end position="303"/>
    </location>
</feature>
<reference evidence="9 10" key="1">
    <citation type="submission" date="2023-02" db="EMBL/GenBank/DDBJ databases">
        <title>Dictyobacter halimunensis sp. nov., a new member of the class Ktedonobacteria from forest soil in a geothermal area.</title>
        <authorList>
            <person name="Rachmania M.K."/>
            <person name="Ningsih F."/>
            <person name="Sakai Y."/>
            <person name="Yabe S."/>
            <person name="Yokota A."/>
            <person name="Sjamsuridzal W."/>
        </authorList>
    </citation>
    <scope>NUCLEOTIDE SEQUENCE [LARGE SCALE GENOMIC DNA]</scope>
    <source>
        <strain evidence="9 10">S3.2.2.5</strain>
    </source>
</reference>
<keyword evidence="5" id="KW-0406">Ion transport</keyword>
<keyword evidence="6 7" id="KW-0472">Membrane</keyword>
<feature type="transmembrane region" description="Helical" evidence="7">
    <location>
        <begin position="309"/>
        <end position="330"/>
    </location>
</feature>
<evidence type="ECO:0000313" key="10">
    <source>
        <dbReference type="Proteomes" id="UP001344906"/>
    </source>
</evidence>
<evidence type="ECO:0000256" key="1">
    <source>
        <dbReference type="ARBA" id="ARBA00004141"/>
    </source>
</evidence>
<keyword evidence="3 7" id="KW-0812">Transmembrane</keyword>
<proteinExistence type="predicted"/>
<dbReference type="InterPro" id="IPR050794">
    <property type="entry name" value="CPA2_transporter"/>
</dbReference>
<evidence type="ECO:0000256" key="4">
    <source>
        <dbReference type="ARBA" id="ARBA00022989"/>
    </source>
</evidence>
<protein>
    <recommendedName>
        <fullName evidence="8">Cation/H+ exchanger transmembrane domain-containing protein</fullName>
    </recommendedName>
</protein>
<feature type="transmembrane region" description="Helical" evidence="7">
    <location>
        <begin position="194"/>
        <end position="215"/>
    </location>
</feature>
<evidence type="ECO:0000256" key="7">
    <source>
        <dbReference type="SAM" id="Phobius"/>
    </source>
</evidence>
<keyword evidence="4 7" id="KW-1133">Transmembrane helix</keyword>
<keyword evidence="2" id="KW-0813">Transport</keyword>
<evidence type="ECO:0000256" key="6">
    <source>
        <dbReference type="ARBA" id="ARBA00023136"/>
    </source>
</evidence>
<dbReference type="Gene3D" id="1.20.1530.20">
    <property type="match status" value="1"/>
</dbReference>
<dbReference type="RefSeq" id="WP_338257044.1">
    <property type="nucleotide sequence ID" value="NZ_BSRI01000002.1"/>
</dbReference>
<feature type="transmembrane region" description="Helical" evidence="7">
    <location>
        <begin position="222"/>
        <end position="247"/>
    </location>
</feature>
<organism evidence="9 10">
    <name type="scientific">Dictyobacter halimunensis</name>
    <dbReference type="NCBI Taxonomy" id="3026934"/>
    <lineage>
        <taxon>Bacteria</taxon>
        <taxon>Bacillati</taxon>
        <taxon>Chloroflexota</taxon>
        <taxon>Ktedonobacteria</taxon>
        <taxon>Ktedonobacterales</taxon>
        <taxon>Dictyobacteraceae</taxon>
        <taxon>Dictyobacter</taxon>
    </lineage>
</organism>
<evidence type="ECO:0000256" key="5">
    <source>
        <dbReference type="ARBA" id="ARBA00023065"/>
    </source>
</evidence>
<dbReference type="InterPro" id="IPR006153">
    <property type="entry name" value="Cation/H_exchanger_TM"/>
</dbReference>
<evidence type="ECO:0000313" key="9">
    <source>
        <dbReference type="EMBL" id="GLV60077.1"/>
    </source>
</evidence>
<dbReference type="PANTHER" id="PTHR32468">
    <property type="entry name" value="CATION/H + ANTIPORTER"/>
    <property type="match status" value="1"/>
</dbReference>
<feature type="transmembrane region" description="Helical" evidence="7">
    <location>
        <begin position="36"/>
        <end position="54"/>
    </location>
</feature>
<sequence length="420" mass="45050">MLTGQILMELIVILVAVQVAGFLCRLIGQQWVIGEILAGLALGPSLLGLFFPGLQSQLFPASSLSTLQVLGDIGLILYMFALGAHLDTEQMLRQSRTVAMASLNSMLLPFVLGALLGWWLYPAFAGLHTSLLTFSLLVGTAMSITAFPVLARLLAEKDMLHSRIGLLALTCASAGDVVAWCLLAIIASTSHAQLLSTAVITVGETILFIAAMLLGVRPLLRWLVTVISSQPLQIAISLTMLLLAAFITNAIGIHPVFGAFIAGVIMPRTGALSKELHDMDKLNNLLFLPIFFVISGLRTQLGLLQSPGIWLICGLTIFIACFGKICGGTFSVRLMGETWRDSLVLGFLMNTRGLVELIVLNVGYEMGILSSTMFAILVLMALVTTMITSPILNLLGYRTPAHSLMKTASNQQTIDVNATP</sequence>
<feature type="transmembrane region" description="Helical" evidence="7">
    <location>
        <begin position="98"/>
        <end position="121"/>
    </location>
</feature>
<name>A0ABQ6G5L3_9CHLR</name>
<feature type="transmembrane region" description="Helical" evidence="7">
    <location>
        <begin position="374"/>
        <end position="396"/>
    </location>
</feature>
<feature type="transmembrane region" description="Helical" evidence="7">
    <location>
        <begin position="6"/>
        <end position="24"/>
    </location>
</feature>
<evidence type="ECO:0000256" key="2">
    <source>
        <dbReference type="ARBA" id="ARBA00022448"/>
    </source>
</evidence>
<dbReference type="Pfam" id="PF00999">
    <property type="entry name" value="Na_H_Exchanger"/>
    <property type="match status" value="1"/>
</dbReference>
<feature type="transmembrane region" description="Helical" evidence="7">
    <location>
        <begin position="133"/>
        <end position="154"/>
    </location>
</feature>
<dbReference type="Proteomes" id="UP001344906">
    <property type="component" value="Unassembled WGS sequence"/>
</dbReference>
<keyword evidence="10" id="KW-1185">Reference proteome</keyword>
<evidence type="ECO:0000256" key="3">
    <source>
        <dbReference type="ARBA" id="ARBA00022692"/>
    </source>
</evidence>
<gene>
    <name evidence="9" type="ORF">KDH_69000</name>
</gene>
<dbReference type="PANTHER" id="PTHR32468:SF0">
    <property type="entry name" value="K(+)_H(+) ANTIPORTER 1"/>
    <property type="match status" value="1"/>
</dbReference>
<feature type="transmembrane region" description="Helical" evidence="7">
    <location>
        <begin position="166"/>
        <end position="188"/>
    </location>
</feature>
<feature type="transmembrane region" description="Helical" evidence="7">
    <location>
        <begin position="66"/>
        <end position="86"/>
    </location>
</feature>